<dbReference type="InParanoid" id="A0A1X7UJP9"/>
<accession>A0A1X7UJP9</accession>
<dbReference type="GO" id="GO:0044613">
    <property type="term" value="C:nuclear pore central transport channel"/>
    <property type="evidence" value="ECO:0007669"/>
    <property type="project" value="TreeGrafter"/>
</dbReference>
<keyword evidence="2" id="KW-0813">Transport</keyword>
<dbReference type="OrthoDB" id="6162375at2759"/>
<sequence>MRLKIMSEDIKDLQQAQVTSVARISEYKRKLDDLSHRILKVMVAQEKYRKFGWSVQPVEELLRGKLEAIIRELESPTLLKGRLNEITCQLRIQGHHQSLTSSHGNAGKHLMDPYLTENVKDHLSQQQTALSEMIKIIKTDYADLKLIEEGLKDLSASLVAQ</sequence>
<gene>
    <name evidence="6" type="primary">105313284</name>
</gene>
<dbReference type="GO" id="GO:0017056">
    <property type="term" value="F:structural constituent of nuclear pore"/>
    <property type="evidence" value="ECO:0007669"/>
    <property type="project" value="TreeGrafter"/>
</dbReference>
<evidence type="ECO:0000313" key="7">
    <source>
        <dbReference type="Proteomes" id="UP000007879"/>
    </source>
</evidence>
<keyword evidence="7" id="KW-1185">Reference proteome</keyword>
<reference evidence="7" key="1">
    <citation type="journal article" date="2010" name="Nature">
        <title>The Amphimedon queenslandica genome and the evolution of animal complexity.</title>
        <authorList>
            <person name="Srivastava M."/>
            <person name="Simakov O."/>
            <person name="Chapman J."/>
            <person name="Fahey B."/>
            <person name="Gauthier M.E."/>
            <person name="Mitros T."/>
            <person name="Richards G.S."/>
            <person name="Conaco C."/>
            <person name="Dacre M."/>
            <person name="Hellsten U."/>
            <person name="Larroux C."/>
            <person name="Putnam N.H."/>
            <person name="Stanke M."/>
            <person name="Adamska M."/>
            <person name="Darling A."/>
            <person name="Degnan S.M."/>
            <person name="Oakley T.H."/>
            <person name="Plachetzki D.C."/>
            <person name="Zhai Y."/>
            <person name="Adamski M."/>
            <person name="Calcino A."/>
            <person name="Cummins S.F."/>
            <person name="Goodstein D.M."/>
            <person name="Harris C."/>
            <person name="Jackson D.J."/>
            <person name="Leys S.P."/>
            <person name="Shu S."/>
            <person name="Woodcroft B.J."/>
            <person name="Vervoort M."/>
            <person name="Kosik K.S."/>
            <person name="Manning G."/>
            <person name="Degnan B.M."/>
            <person name="Rokhsar D.S."/>
        </authorList>
    </citation>
    <scope>NUCLEOTIDE SEQUENCE [LARGE SCALE GENOMIC DNA]</scope>
</reference>
<dbReference type="PANTHER" id="PTHR13000">
    <property type="entry name" value="NUCLEOPORIN P54"/>
    <property type="match status" value="1"/>
</dbReference>
<dbReference type="Gene3D" id="1.20.5.490">
    <property type="entry name" value="Single helix bin"/>
    <property type="match status" value="1"/>
</dbReference>
<dbReference type="KEGG" id="aqu:105313284"/>
<dbReference type="GO" id="GO:0006607">
    <property type="term" value="P:NLS-bearing protein import into nucleus"/>
    <property type="evidence" value="ECO:0007669"/>
    <property type="project" value="TreeGrafter"/>
</dbReference>
<evidence type="ECO:0000256" key="3">
    <source>
        <dbReference type="ARBA" id="ARBA00023242"/>
    </source>
</evidence>
<dbReference type="AlphaFoldDB" id="A0A1X7UJP9"/>
<evidence type="ECO:0000259" key="4">
    <source>
        <dbReference type="Pfam" id="PF13874"/>
    </source>
</evidence>
<evidence type="ECO:0000313" key="6">
    <source>
        <dbReference type="EnsemblMetazoa" id="Aqu2.1.27885_001"/>
    </source>
</evidence>
<name>A0A1X7UJP9_AMPQE</name>
<evidence type="ECO:0000259" key="5">
    <source>
        <dbReference type="Pfam" id="PF18437"/>
    </source>
</evidence>
<dbReference type="eggNOG" id="KOG3091">
    <property type="taxonomic scope" value="Eukaryota"/>
</dbReference>
<dbReference type="GO" id="GO:0036228">
    <property type="term" value="P:protein localization to nuclear inner membrane"/>
    <property type="evidence" value="ECO:0007669"/>
    <property type="project" value="TreeGrafter"/>
</dbReference>
<evidence type="ECO:0000256" key="1">
    <source>
        <dbReference type="ARBA" id="ARBA00004123"/>
    </source>
</evidence>
<dbReference type="InterPro" id="IPR040985">
    <property type="entry name" value="Nup54_C"/>
</dbReference>
<evidence type="ECO:0000256" key="2">
    <source>
        <dbReference type="ARBA" id="ARBA00022448"/>
    </source>
</evidence>
<feature type="domain" description="Nucleoporin Nup54 alpha-helical" evidence="4">
    <location>
        <begin position="2"/>
        <end position="90"/>
    </location>
</feature>
<dbReference type="Pfam" id="PF18437">
    <property type="entry name" value="Nup54_C"/>
    <property type="match status" value="1"/>
</dbReference>
<protein>
    <recommendedName>
        <fullName evidence="8">Nucleoporin Nup54 alpha-helical domain-containing protein</fullName>
    </recommendedName>
</protein>
<dbReference type="Pfam" id="PF13874">
    <property type="entry name" value="Nup54"/>
    <property type="match status" value="1"/>
</dbReference>
<dbReference type="STRING" id="400682.A0A1X7UJP9"/>
<evidence type="ECO:0008006" key="8">
    <source>
        <dbReference type="Google" id="ProtNLM"/>
    </source>
</evidence>
<feature type="domain" description="Nup54 C-terminal interacting" evidence="5">
    <location>
        <begin position="111"/>
        <end position="147"/>
    </location>
</feature>
<comment type="subcellular location">
    <subcellularLocation>
        <location evidence="1">Nucleus</location>
    </subcellularLocation>
</comment>
<dbReference type="Proteomes" id="UP000007879">
    <property type="component" value="Unassembled WGS sequence"/>
</dbReference>
<dbReference type="PANTHER" id="PTHR13000:SF0">
    <property type="entry name" value="NUCLEOPORIN P54"/>
    <property type="match status" value="1"/>
</dbReference>
<keyword evidence="3" id="KW-0539">Nucleus</keyword>
<proteinExistence type="predicted"/>
<dbReference type="EnsemblMetazoa" id="Aqu2.1.27885_001">
    <property type="protein sequence ID" value="Aqu2.1.27885_001"/>
    <property type="gene ID" value="Aqu2.1.27885"/>
</dbReference>
<dbReference type="InterPro" id="IPR024864">
    <property type="entry name" value="Nup54/Nup57/Nup44"/>
</dbReference>
<organism evidence="6">
    <name type="scientific">Amphimedon queenslandica</name>
    <name type="common">Sponge</name>
    <dbReference type="NCBI Taxonomy" id="400682"/>
    <lineage>
        <taxon>Eukaryota</taxon>
        <taxon>Metazoa</taxon>
        <taxon>Porifera</taxon>
        <taxon>Demospongiae</taxon>
        <taxon>Heteroscleromorpha</taxon>
        <taxon>Haplosclerida</taxon>
        <taxon>Niphatidae</taxon>
        <taxon>Amphimedon</taxon>
    </lineage>
</organism>
<dbReference type="Gene3D" id="1.20.5.170">
    <property type="match status" value="1"/>
</dbReference>
<dbReference type="GO" id="GO:0006999">
    <property type="term" value="P:nuclear pore organization"/>
    <property type="evidence" value="ECO:0007669"/>
    <property type="project" value="TreeGrafter"/>
</dbReference>
<dbReference type="EnsemblMetazoa" id="XM_011406577.2">
    <property type="protein sequence ID" value="XP_011404879.2"/>
    <property type="gene ID" value="LOC105313284"/>
</dbReference>
<dbReference type="InterPro" id="IPR025712">
    <property type="entry name" value="Nup54_alpha-helical_dom"/>
</dbReference>
<reference evidence="6" key="2">
    <citation type="submission" date="2017-05" db="UniProtKB">
        <authorList>
            <consortium name="EnsemblMetazoa"/>
        </authorList>
    </citation>
    <scope>IDENTIFICATION</scope>
</reference>